<dbReference type="Gene3D" id="3.10.620.30">
    <property type="match status" value="1"/>
</dbReference>
<feature type="domain" description="DUF3857" evidence="2">
    <location>
        <begin position="60"/>
        <end position="212"/>
    </location>
</feature>
<dbReference type="Proteomes" id="UP000028531">
    <property type="component" value="Unassembled WGS sequence"/>
</dbReference>
<dbReference type="Proteomes" id="UP000239997">
    <property type="component" value="Unassembled WGS sequence"/>
</dbReference>
<sequence>MKNKLLLISLFLIVGWTNCYAQQEADFESHTIPKELKVNANAVVRNSNIIITIKDYDEVEVVTDRLVTVLNKDGERDINAIEHYDSSTKIKKMEATIYDADGNKVTRFKNGDFKDVSSVSSGTLYSDNRVKYLDYTPRDYPFTVHFKSTVLLKSTAFLPSWMPLEYYNTSTELSSFKVINESDIEIKFKESHLAEYEISKNGLLDYTATNLPAVDYQSYSPDFTTYGPFVKIALKQFKMQGVDGMNNEWSDFGKWMNDQLLSDVGILPESVKKEIKDLTINAKTEKEKAKIVYEFMQDRSRYISVQVGIGGWKPIDATEVHNMSYGDCKGLSNYTKALLNEVGISSYHAVIYGGNNIRNIDSEFSSTQGNHMILYVPELDNEKDFWLECTSKTSPFGYIAGFTDDRDALVVTENGGEILHTTVYKTEDNTQESSAVIMVQKDGSASASLEMVTRGYQYSFRDHLETYSKKDLIKKYKSYWSHLNGLSITDASALSDKEQIQVVEKASVTVSRYGSKTGNLLLIQPVFFNRNENEPTRYKNRQNDFEIDRGYIDTDVYEINLENGLSIDALPEPVEINSKFGVYKLSITDSGDGKLKVHRYLRINKGYFDKDDYEAYREFRATLVKHDKSKAVLKVD</sequence>
<protein>
    <submittedName>
        <fullName evidence="4">Uncharacterized protein DUF3857</fullName>
    </submittedName>
</protein>
<dbReference type="Pfam" id="PF12969">
    <property type="entry name" value="DUF3857"/>
    <property type="match status" value="1"/>
</dbReference>
<evidence type="ECO:0000313" key="6">
    <source>
        <dbReference type="Proteomes" id="UP000239997"/>
    </source>
</evidence>
<comment type="caution">
    <text evidence="3">The sequence shown here is derived from an EMBL/GenBank/DDBJ whole genome shotgun (WGS) entry which is preliminary data.</text>
</comment>
<dbReference type="OrthoDB" id="8595007at2"/>
<gene>
    <name evidence="3" type="ORF">IL45_08020</name>
    <name evidence="4" type="ORF">LY02_00128</name>
</gene>
<dbReference type="SUPFAM" id="SSF54001">
    <property type="entry name" value="Cysteine proteinases"/>
    <property type="match status" value="1"/>
</dbReference>
<dbReference type="InterPro" id="IPR024618">
    <property type="entry name" value="DUF3857"/>
</dbReference>
<keyword evidence="1" id="KW-0732">Signal</keyword>
<feature type="signal peptide" evidence="1">
    <location>
        <begin position="1"/>
        <end position="21"/>
    </location>
</feature>
<organism evidence="3 5">
    <name type="scientific">Nonlabens ulvanivorans</name>
    <name type="common">Persicivirga ulvanivorans</name>
    <dbReference type="NCBI Taxonomy" id="906888"/>
    <lineage>
        <taxon>Bacteria</taxon>
        <taxon>Pseudomonadati</taxon>
        <taxon>Bacteroidota</taxon>
        <taxon>Flavobacteriia</taxon>
        <taxon>Flavobacteriales</taxon>
        <taxon>Flavobacteriaceae</taxon>
        <taxon>Nonlabens</taxon>
    </lineage>
</organism>
<proteinExistence type="predicted"/>
<dbReference type="Gene3D" id="2.60.120.1130">
    <property type="match status" value="1"/>
</dbReference>
<dbReference type="EMBL" id="JPJI01000032">
    <property type="protein sequence ID" value="KEZ92091.1"/>
    <property type="molecule type" value="Genomic_DNA"/>
</dbReference>
<dbReference type="InterPro" id="IPR038765">
    <property type="entry name" value="Papain-like_cys_pep_sf"/>
</dbReference>
<dbReference type="Gene3D" id="2.60.40.3140">
    <property type="match status" value="1"/>
</dbReference>
<evidence type="ECO:0000259" key="2">
    <source>
        <dbReference type="Pfam" id="PF12969"/>
    </source>
</evidence>
<reference evidence="4 6" key="2">
    <citation type="submission" date="2018-03" db="EMBL/GenBank/DDBJ databases">
        <title>Genomic Encyclopedia of Archaeal and Bacterial Type Strains, Phase II (KMG-II): from individual species to whole genera.</title>
        <authorList>
            <person name="Goeker M."/>
        </authorList>
    </citation>
    <scope>NUCLEOTIDE SEQUENCE [LARGE SCALE GENOMIC DNA]</scope>
    <source>
        <strain evidence="4 6">DSM 22727</strain>
    </source>
</reference>
<name>A0A084JT07_NONUL</name>
<dbReference type="EMBL" id="PVNA01000001">
    <property type="protein sequence ID" value="PRX14919.1"/>
    <property type="molecule type" value="Genomic_DNA"/>
</dbReference>
<accession>A0A084JT07</accession>
<dbReference type="RefSeq" id="WP_036582486.1">
    <property type="nucleotide sequence ID" value="NZ_JPJI01000032.1"/>
</dbReference>
<evidence type="ECO:0000256" key="1">
    <source>
        <dbReference type="SAM" id="SignalP"/>
    </source>
</evidence>
<keyword evidence="6" id="KW-1185">Reference proteome</keyword>
<dbReference type="AlphaFoldDB" id="A0A084JT07"/>
<evidence type="ECO:0000313" key="5">
    <source>
        <dbReference type="Proteomes" id="UP000028531"/>
    </source>
</evidence>
<feature type="chain" id="PRO_5001777514" evidence="1">
    <location>
        <begin position="22"/>
        <end position="636"/>
    </location>
</feature>
<evidence type="ECO:0000313" key="3">
    <source>
        <dbReference type="EMBL" id="KEZ92091.1"/>
    </source>
</evidence>
<reference evidence="3 5" key="1">
    <citation type="submission" date="2014-07" db="EMBL/GenBank/DDBJ databases">
        <title>Draft genome sequence of Nonlabens ulvanivorans, an ulvan degrading bacterium.</title>
        <authorList>
            <person name="Kopel M."/>
            <person name="Helbert W."/>
            <person name="Henrissat B."/>
            <person name="Doniger T."/>
            <person name="Banin E."/>
        </authorList>
    </citation>
    <scope>NUCLEOTIDE SEQUENCE [LARGE SCALE GENOMIC DNA]</scope>
    <source>
        <strain evidence="3 5">PLR</strain>
    </source>
</reference>
<evidence type="ECO:0000313" key="4">
    <source>
        <dbReference type="EMBL" id="PRX14919.1"/>
    </source>
</evidence>